<evidence type="ECO:0000256" key="10">
    <source>
        <dbReference type="HAMAP-Rule" id="MF_01043"/>
    </source>
</evidence>
<evidence type="ECO:0000313" key="13">
    <source>
        <dbReference type="Proteomes" id="UP000286907"/>
    </source>
</evidence>
<comment type="subunit">
    <text evidence="10">Probably interacts with PlsX.</text>
</comment>
<dbReference type="PANTHER" id="PTHR30309">
    <property type="entry name" value="INNER MEMBRANE PROTEIN YGIH"/>
    <property type="match status" value="1"/>
</dbReference>
<dbReference type="PANTHER" id="PTHR30309:SF0">
    <property type="entry name" value="GLYCEROL-3-PHOSPHATE ACYLTRANSFERASE-RELATED"/>
    <property type="match status" value="1"/>
</dbReference>
<dbReference type="EMBL" id="SDWY01000001">
    <property type="protein sequence ID" value="MDN6899770.1"/>
    <property type="molecule type" value="Genomic_DNA"/>
</dbReference>
<evidence type="ECO:0000313" key="14">
    <source>
        <dbReference type="Proteomes" id="UP001167919"/>
    </source>
</evidence>
<evidence type="ECO:0000256" key="1">
    <source>
        <dbReference type="ARBA" id="ARBA00022475"/>
    </source>
</evidence>
<dbReference type="InterPro" id="IPR003811">
    <property type="entry name" value="G3P_acylTferase_PlsY"/>
</dbReference>
<comment type="catalytic activity">
    <reaction evidence="10">
        <text>an acyl phosphate + sn-glycerol 3-phosphate = a 1-acyl-sn-glycero-3-phosphate + phosphate</text>
        <dbReference type="Rhea" id="RHEA:34075"/>
        <dbReference type="ChEBI" id="CHEBI:43474"/>
        <dbReference type="ChEBI" id="CHEBI:57597"/>
        <dbReference type="ChEBI" id="CHEBI:57970"/>
        <dbReference type="ChEBI" id="CHEBI:59918"/>
        <dbReference type="EC" id="2.3.1.275"/>
    </reaction>
</comment>
<feature type="transmembrane region" description="Helical" evidence="10">
    <location>
        <begin position="6"/>
        <end position="29"/>
    </location>
</feature>
<feature type="transmembrane region" description="Helical" evidence="10">
    <location>
        <begin position="50"/>
        <end position="75"/>
    </location>
</feature>
<evidence type="ECO:0000256" key="4">
    <source>
        <dbReference type="ARBA" id="ARBA00022692"/>
    </source>
</evidence>
<keyword evidence="11" id="KW-0012">Acyltransferase</keyword>
<dbReference type="EC" id="2.3.1.275" evidence="10"/>
<dbReference type="GO" id="GO:0005886">
    <property type="term" value="C:plasma membrane"/>
    <property type="evidence" value="ECO:0007669"/>
    <property type="project" value="UniProtKB-SubCell"/>
</dbReference>
<dbReference type="GO" id="GO:0008654">
    <property type="term" value="P:phospholipid biosynthetic process"/>
    <property type="evidence" value="ECO:0007669"/>
    <property type="project" value="UniProtKB-UniRule"/>
</dbReference>
<protein>
    <recommendedName>
        <fullName evidence="10">Glycerol-3-phosphate acyltransferase</fullName>
    </recommendedName>
    <alternativeName>
        <fullName evidence="10">Acyl-PO4 G3P acyltransferase</fullName>
    </alternativeName>
    <alternativeName>
        <fullName evidence="10">Acyl-phosphate--glycerol-3-phosphate acyltransferase</fullName>
    </alternativeName>
    <alternativeName>
        <fullName evidence="10">G3P acyltransferase</fullName>
        <shortName evidence="10">GPAT</shortName>
        <ecNumber evidence="10">2.3.1.275</ecNumber>
    </alternativeName>
    <alternativeName>
        <fullName evidence="10">Lysophosphatidic acid synthase</fullName>
        <shortName evidence="10">LPA synthase</shortName>
    </alternativeName>
</protein>
<dbReference type="SMART" id="SM01207">
    <property type="entry name" value="G3P_acyltransf"/>
    <property type="match status" value="1"/>
</dbReference>
<keyword evidence="2 10" id="KW-0444">Lipid biosynthesis</keyword>
<dbReference type="Pfam" id="PF02660">
    <property type="entry name" value="G3P_acyltransf"/>
    <property type="match status" value="1"/>
</dbReference>
<comment type="subcellular location">
    <subcellularLocation>
        <location evidence="10">Cell membrane</location>
        <topology evidence="10">Multi-pass membrane protein</topology>
    </subcellularLocation>
</comment>
<dbReference type="EMBL" id="CP029684">
    <property type="protein sequence ID" value="QAS70458.1"/>
    <property type="molecule type" value="Genomic_DNA"/>
</dbReference>
<keyword evidence="13" id="KW-1185">Reference proteome</keyword>
<comment type="similarity">
    <text evidence="10">Belongs to the PlsY family.</text>
</comment>
<keyword evidence="1 10" id="KW-1003">Cell membrane</keyword>
<keyword evidence="7 10" id="KW-0472">Membrane</keyword>
<dbReference type="Proteomes" id="UP000286907">
    <property type="component" value="Chromosome"/>
</dbReference>
<keyword evidence="6 10" id="KW-0443">Lipid metabolism</keyword>
<evidence type="ECO:0000256" key="3">
    <source>
        <dbReference type="ARBA" id="ARBA00022679"/>
    </source>
</evidence>
<evidence type="ECO:0000256" key="7">
    <source>
        <dbReference type="ARBA" id="ARBA00023136"/>
    </source>
</evidence>
<evidence type="ECO:0000256" key="5">
    <source>
        <dbReference type="ARBA" id="ARBA00022989"/>
    </source>
</evidence>
<keyword evidence="3 10" id="KW-0808">Transferase</keyword>
<comment type="function">
    <text evidence="10">Catalyzes the transfer of an acyl group from acyl-phosphate (acyl-PO(4)) to glycerol-3-phosphate (G3P) to form lysophosphatidic acid (LPA). This enzyme utilizes acyl-phosphate as fatty acyl donor, but not acyl-CoA or acyl-ACP.</text>
</comment>
<proteinExistence type="inferred from homology"/>
<gene>
    <name evidence="10 11" type="primary">plsY</name>
    <name evidence="12" type="ORF">DLJ48_07965</name>
    <name evidence="11" type="ORF">EVC35_01965</name>
</gene>
<feature type="transmembrane region" description="Helical" evidence="10">
    <location>
        <begin position="81"/>
        <end position="102"/>
    </location>
</feature>
<evidence type="ECO:0000313" key="11">
    <source>
        <dbReference type="EMBL" id="MDN6899770.1"/>
    </source>
</evidence>
<evidence type="ECO:0000256" key="9">
    <source>
        <dbReference type="ARBA" id="ARBA00023264"/>
    </source>
</evidence>
<accession>A0AAJ1R924</accession>
<dbReference type="AlphaFoldDB" id="A0AAJ1R924"/>
<reference evidence="12 13" key="1">
    <citation type="journal article" date="2019" name="Syst. Appl. Microbiol.">
        <title>Oenococcus sicerae sp. nov., isolated from French cider.</title>
        <authorList>
            <person name="Cousin F.J."/>
            <person name="Le Guellec R."/>
            <person name="Chagnot C."/>
            <person name="Goux D."/>
            <person name="Dalmasso M."/>
            <person name="Laplace J.M."/>
            <person name="Cretenet M."/>
        </authorList>
    </citation>
    <scope>NUCLEOTIDE SEQUENCE [LARGE SCALE GENOMIC DNA]</scope>
    <source>
        <strain evidence="12 13">UCMA 15228</strain>
    </source>
</reference>
<name>A0AAJ1R924_9LACO</name>
<dbReference type="NCBIfam" id="TIGR00023">
    <property type="entry name" value="glycerol-3-phosphate 1-O-acyltransferase PlsY"/>
    <property type="match status" value="1"/>
</dbReference>
<evidence type="ECO:0000256" key="6">
    <source>
        <dbReference type="ARBA" id="ARBA00023098"/>
    </source>
</evidence>
<feature type="transmembrane region" description="Helical" evidence="10">
    <location>
        <begin position="156"/>
        <end position="178"/>
    </location>
</feature>
<reference evidence="12" key="3">
    <citation type="submission" date="2020-01" db="EMBL/GenBank/DDBJ databases">
        <authorList>
            <person name="Cousin F.J."/>
            <person name="Le Guellec R."/>
            <person name="Cretenet M."/>
        </authorList>
    </citation>
    <scope>NUCLEOTIDE SEQUENCE</scope>
    <source>
        <strain evidence="12">UCMA 15228</strain>
    </source>
</reference>
<evidence type="ECO:0000256" key="2">
    <source>
        <dbReference type="ARBA" id="ARBA00022516"/>
    </source>
</evidence>
<feature type="transmembrane region" description="Helical" evidence="10">
    <location>
        <begin position="122"/>
        <end position="150"/>
    </location>
</feature>
<dbReference type="RefSeq" id="WP_128686925.1">
    <property type="nucleotide sequence ID" value="NZ_CP029684.2"/>
</dbReference>
<reference evidence="11" key="2">
    <citation type="submission" date="2019-01" db="EMBL/GenBank/DDBJ databases">
        <title>Oenococcus sicerae UCMA17102.</title>
        <authorList>
            <person name="Cousin F.J."/>
            <person name="Le Guellec R."/>
            <person name="Cretenet M."/>
        </authorList>
    </citation>
    <scope>NUCLEOTIDE SEQUENCE</scope>
    <source>
        <strain evidence="11">UCMA17102</strain>
    </source>
</reference>
<evidence type="ECO:0000313" key="12">
    <source>
        <dbReference type="EMBL" id="QAS70458.1"/>
    </source>
</evidence>
<keyword evidence="4 10" id="KW-0812">Transmembrane</keyword>
<dbReference type="Proteomes" id="UP001167919">
    <property type="component" value="Unassembled WGS sequence"/>
</dbReference>
<keyword evidence="5 10" id="KW-1133">Transmembrane helix</keyword>
<dbReference type="HAMAP" id="MF_01043">
    <property type="entry name" value="PlsY"/>
    <property type="match status" value="1"/>
</dbReference>
<keyword evidence="9 10" id="KW-1208">Phospholipid metabolism</keyword>
<evidence type="ECO:0000256" key="8">
    <source>
        <dbReference type="ARBA" id="ARBA00023209"/>
    </source>
</evidence>
<keyword evidence="8 10" id="KW-0594">Phospholipid biosynthesis</keyword>
<dbReference type="GO" id="GO:0043772">
    <property type="term" value="F:acyl-phosphate glycerol-3-phosphate acyltransferase activity"/>
    <property type="evidence" value="ECO:0007669"/>
    <property type="project" value="UniProtKB-UniRule"/>
</dbReference>
<organism evidence="11 14">
    <name type="scientific">Oenococcus sicerae</name>
    <dbReference type="NCBI Taxonomy" id="2203724"/>
    <lineage>
        <taxon>Bacteria</taxon>
        <taxon>Bacillati</taxon>
        <taxon>Bacillota</taxon>
        <taxon>Bacilli</taxon>
        <taxon>Lactobacillales</taxon>
        <taxon>Lactobacillaceae</taxon>
        <taxon>Oenococcus</taxon>
    </lineage>
</organism>
<comment type="pathway">
    <text evidence="10">Lipid metabolism; phospholipid metabolism.</text>
</comment>
<sequence length="207" mass="22977">MIFKTIIFIVLAYLIGSLMSGYWIGRFFYHKDIRDLGSGNIGTTNVFRTLGIKAGIIVMILDIAKGVVAVLLPVFFGSIAVSPLILGLIAVLGHCFSVFMHFHGGKAVATTAGVMLGYNWRFFLVCFAILLFVLFLTSMMSAASISSFIFGTAYTFIFLQDHLLSIICVIATLVTLYAHRENIKRIFKGTESMLPLGLRYWLSKKTH</sequence>